<proteinExistence type="predicted"/>
<name>A0A3P3R980_9EURY</name>
<feature type="domain" description="MOSC" evidence="1">
    <location>
        <begin position="101"/>
        <end position="272"/>
    </location>
</feature>
<dbReference type="GO" id="GO:0003824">
    <property type="term" value="F:catalytic activity"/>
    <property type="evidence" value="ECO:0007669"/>
    <property type="project" value="InterPro"/>
</dbReference>
<dbReference type="OrthoDB" id="211216at2157"/>
<dbReference type="RefSeq" id="WP_124955708.1">
    <property type="nucleotide sequence ID" value="NZ_RRCH01000029.1"/>
</dbReference>
<keyword evidence="3" id="KW-1185">Reference proteome</keyword>
<comment type="caution">
    <text evidence="2">The sequence shown here is derived from an EMBL/GenBank/DDBJ whole genome shotgun (WGS) entry which is preliminary data.</text>
</comment>
<protein>
    <submittedName>
        <fullName evidence="2">MOSC domain-containing protein</fullName>
    </submittedName>
</protein>
<sequence length="277" mass="31692">MSPELVAVRRYPIKSLDPESCERARLVEGGRIELDREYAIVDRPATAPHPDHDVSGSGGYLNGKRTDAVHRIRSSFDPDTNTVTLWTTGSNRREQFDMGDRTALNAWLSEYFRQAVSVRRTDAGGYPDDRVASGPTVISTATLRTVASWFPDIDVEEMRRRFRANLEIGGVPAFWEDRLYADHGEYVAFRIGDVRFQGINPCQRCVVPTRDPDTGERTPEFRTTFVDRRQQTLPAWVSRDRFDHYYRLMVNTRVPDDERYGHIAVGDPIEILRTRAA</sequence>
<dbReference type="SUPFAM" id="SSF50800">
    <property type="entry name" value="PK beta-barrel domain-like"/>
    <property type="match status" value="1"/>
</dbReference>
<organism evidence="2 3">
    <name type="scientific">Halocatena pleomorpha</name>
    <dbReference type="NCBI Taxonomy" id="1785090"/>
    <lineage>
        <taxon>Archaea</taxon>
        <taxon>Methanobacteriati</taxon>
        <taxon>Methanobacteriota</taxon>
        <taxon>Stenosarchaea group</taxon>
        <taxon>Halobacteria</taxon>
        <taxon>Halobacteriales</taxon>
        <taxon>Natronomonadaceae</taxon>
        <taxon>Halocatena</taxon>
    </lineage>
</organism>
<reference evidence="2 3" key="1">
    <citation type="submission" date="2018-11" db="EMBL/GenBank/DDBJ databases">
        <title>Taxonoimc description of Halomarina strain SPP-AMP-1.</title>
        <authorList>
            <person name="Pal Y."/>
            <person name="Srinivasana K."/>
            <person name="Verma A."/>
            <person name="Kumar P."/>
        </authorList>
    </citation>
    <scope>NUCLEOTIDE SEQUENCE [LARGE SCALE GENOMIC DNA]</scope>
    <source>
        <strain evidence="2 3">SPP-AMP-1</strain>
    </source>
</reference>
<evidence type="ECO:0000313" key="2">
    <source>
        <dbReference type="EMBL" id="RRJ29220.1"/>
    </source>
</evidence>
<dbReference type="GO" id="GO:0030170">
    <property type="term" value="F:pyridoxal phosphate binding"/>
    <property type="evidence" value="ECO:0007669"/>
    <property type="project" value="InterPro"/>
</dbReference>
<dbReference type="InterPro" id="IPR005302">
    <property type="entry name" value="MoCF_Sase_C"/>
</dbReference>
<dbReference type="Proteomes" id="UP000282322">
    <property type="component" value="Unassembled WGS sequence"/>
</dbReference>
<dbReference type="PROSITE" id="PS51340">
    <property type="entry name" value="MOSC"/>
    <property type="match status" value="1"/>
</dbReference>
<accession>A0A3P3R980</accession>
<dbReference type="Pfam" id="PF03473">
    <property type="entry name" value="MOSC"/>
    <property type="match status" value="1"/>
</dbReference>
<evidence type="ECO:0000313" key="3">
    <source>
        <dbReference type="Proteomes" id="UP000282322"/>
    </source>
</evidence>
<dbReference type="EMBL" id="RRCH01000029">
    <property type="protein sequence ID" value="RRJ29220.1"/>
    <property type="molecule type" value="Genomic_DNA"/>
</dbReference>
<dbReference type="GO" id="GO:0030151">
    <property type="term" value="F:molybdenum ion binding"/>
    <property type="evidence" value="ECO:0007669"/>
    <property type="project" value="InterPro"/>
</dbReference>
<dbReference type="AlphaFoldDB" id="A0A3P3R980"/>
<dbReference type="InterPro" id="IPR011037">
    <property type="entry name" value="Pyrv_Knase-like_insert_dom_sf"/>
</dbReference>
<gene>
    <name evidence="2" type="ORF">EIK79_13880</name>
</gene>
<evidence type="ECO:0000259" key="1">
    <source>
        <dbReference type="PROSITE" id="PS51340"/>
    </source>
</evidence>